<dbReference type="STRING" id="81857.IV38_GL000623"/>
<reference evidence="3 4" key="1">
    <citation type="journal article" date="2015" name="Genome Announc.">
        <title>Expanding the biotechnology potential of lactobacilli through comparative genomics of 213 strains and associated genera.</title>
        <authorList>
            <person name="Sun Z."/>
            <person name="Harris H.M."/>
            <person name="McCann A."/>
            <person name="Guo C."/>
            <person name="Argimon S."/>
            <person name="Zhang W."/>
            <person name="Yang X."/>
            <person name="Jeffery I.B."/>
            <person name="Cooney J.C."/>
            <person name="Kagawa T.F."/>
            <person name="Liu W."/>
            <person name="Song Y."/>
            <person name="Salvetti E."/>
            <person name="Wrobel A."/>
            <person name="Rasinkangas P."/>
            <person name="Parkhill J."/>
            <person name="Rea M.C."/>
            <person name="O'Sullivan O."/>
            <person name="Ritari J."/>
            <person name="Douillard F.P."/>
            <person name="Paul Ross R."/>
            <person name="Yang R."/>
            <person name="Briner A.E."/>
            <person name="Felis G.E."/>
            <person name="de Vos W.M."/>
            <person name="Barrangou R."/>
            <person name="Klaenhammer T.R."/>
            <person name="Caufield P.W."/>
            <person name="Cui Y."/>
            <person name="Zhang H."/>
            <person name="O'Toole P.W."/>
        </authorList>
    </citation>
    <scope>NUCLEOTIDE SEQUENCE [LARGE SCALE GENOMIC DNA]</scope>
    <source>
        <strain evidence="1 4">ATCC BAA-66</strain>
        <strain evidence="2 3">DSM 13344</strain>
    </source>
</reference>
<dbReference type="InterPro" id="IPR036412">
    <property type="entry name" value="HAD-like_sf"/>
</dbReference>
<name>A0A0R2FZU7_9LACO</name>
<dbReference type="InterPro" id="IPR023214">
    <property type="entry name" value="HAD_sf"/>
</dbReference>
<dbReference type="PATRIC" id="fig|81857.3.peg.629"/>
<dbReference type="Proteomes" id="UP000051645">
    <property type="component" value="Unassembled WGS sequence"/>
</dbReference>
<gene>
    <name evidence="1" type="ORF">IV38_GL000623</name>
    <name evidence="2" type="ORF">IV40_GL000044</name>
</gene>
<organism evidence="2 3">
    <name type="scientific">Lactobacillus selangorensis</name>
    <dbReference type="NCBI Taxonomy" id="81857"/>
    <lineage>
        <taxon>Bacteria</taxon>
        <taxon>Bacillati</taxon>
        <taxon>Bacillota</taxon>
        <taxon>Bacilli</taxon>
        <taxon>Lactobacillales</taxon>
        <taxon>Lactobacillaceae</taxon>
        <taxon>Lactobacillus</taxon>
    </lineage>
</organism>
<dbReference type="InterPro" id="IPR010021">
    <property type="entry name" value="PGPP1/Gep4"/>
</dbReference>
<evidence type="ECO:0000313" key="3">
    <source>
        <dbReference type="Proteomes" id="UP000051645"/>
    </source>
</evidence>
<proteinExistence type="predicted"/>
<dbReference type="Pfam" id="PF08282">
    <property type="entry name" value="Hydrolase_3"/>
    <property type="match status" value="1"/>
</dbReference>
<dbReference type="CDD" id="cd16416">
    <property type="entry name" value="HAD_BsYqeG-like"/>
    <property type="match status" value="1"/>
</dbReference>
<dbReference type="SUPFAM" id="SSF56784">
    <property type="entry name" value="HAD-like"/>
    <property type="match status" value="1"/>
</dbReference>
<sequence>MVDAIYNITPEQFQKQGIHAVFTDLDNTLLAWNNPDGTQQLKDWIAAMQAAGIPIVVVSNNNHRRVGQVVENLDLPYVARAMKPLSLGIEHAKEKMNLSRHEIVMVGDQLITDVHAGNLAGLRTILVRPLIDTDAWNTKLNRFLEKFLFFGLRKKYPALHWQEDLND</sequence>
<comment type="caution">
    <text evidence="2">The sequence shown here is derived from an EMBL/GenBank/DDBJ whole genome shotgun (WGS) entry which is preliminary data.</text>
</comment>
<dbReference type="Proteomes" id="UP000051751">
    <property type="component" value="Unassembled WGS sequence"/>
</dbReference>
<evidence type="ECO:0000313" key="1">
    <source>
        <dbReference type="EMBL" id="KRN29735.1"/>
    </source>
</evidence>
<dbReference type="NCBIfam" id="TIGR01662">
    <property type="entry name" value="HAD-SF-IIIA"/>
    <property type="match status" value="1"/>
</dbReference>
<dbReference type="Pfam" id="PF13242">
    <property type="entry name" value="Hydrolase_like"/>
    <property type="match status" value="1"/>
</dbReference>
<dbReference type="Gene3D" id="3.40.50.1000">
    <property type="entry name" value="HAD superfamily/HAD-like"/>
    <property type="match status" value="1"/>
</dbReference>
<keyword evidence="3" id="KW-1185">Reference proteome</keyword>
<evidence type="ECO:0000313" key="2">
    <source>
        <dbReference type="EMBL" id="KRN33736.1"/>
    </source>
</evidence>
<evidence type="ECO:0000313" key="4">
    <source>
        <dbReference type="Proteomes" id="UP000051751"/>
    </source>
</evidence>
<evidence type="ECO:0008006" key="5">
    <source>
        <dbReference type="Google" id="ProtNLM"/>
    </source>
</evidence>
<dbReference type="GO" id="GO:0008962">
    <property type="term" value="F:phosphatidylglycerophosphatase activity"/>
    <property type="evidence" value="ECO:0007669"/>
    <property type="project" value="InterPro"/>
</dbReference>
<dbReference type="EMBL" id="JQAZ01000001">
    <property type="protein sequence ID" value="KRN33736.1"/>
    <property type="molecule type" value="Genomic_DNA"/>
</dbReference>
<protein>
    <recommendedName>
        <fullName evidence="5">HAD superfamily hydrolase</fullName>
    </recommendedName>
</protein>
<dbReference type="InterPro" id="IPR006549">
    <property type="entry name" value="HAD-SF_hydro_IIIA"/>
</dbReference>
<dbReference type="NCBIfam" id="TIGR01668">
    <property type="entry name" value="YqeG_hyp_ppase"/>
    <property type="match status" value="1"/>
</dbReference>
<dbReference type="EMBL" id="JQAT01000001">
    <property type="protein sequence ID" value="KRN29735.1"/>
    <property type="molecule type" value="Genomic_DNA"/>
</dbReference>
<accession>A0A0R2FZU7</accession>
<dbReference type="AlphaFoldDB" id="A0A0R2FZU7"/>